<dbReference type="InterPro" id="IPR011075">
    <property type="entry name" value="TetR_C"/>
</dbReference>
<keyword evidence="3" id="KW-0804">Transcription</keyword>
<dbReference type="InterPro" id="IPR050109">
    <property type="entry name" value="HTH-type_TetR-like_transc_reg"/>
</dbReference>
<evidence type="ECO:0000256" key="4">
    <source>
        <dbReference type="PROSITE-ProRule" id="PRU00335"/>
    </source>
</evidence>
<evidence type="ECO:0000259" key="6">
    <source>
        <dbReference type="PROSITE" id="PS50977"/>
    </source>
</evidence>
<feature type="domain" description="HTH tetR-type" evidence="6">
    <location>
        <begin position="25"/>
        <end position="85"/>
    </location>
</feature>
<sequence>MKKTANATESPLESAGTVRPGGRTARTREAVRRATLAELAEKGFSGLTVESVAIRSGVHKTTVYRRWRTPAALAADALGLAEADPWPLPDAGSLSEDLRSLAAQVVEGFTDPLTGPVTRALVAAAAQTPEAALALRSYLTTRHRQAAAVVHRAVERGELPAATDAEELIRATVAPLYYRLCITTEPVSPEDTTRAVTAALAAARAGVFSR</sequence>
<comment type="caution">
    <text evidence="7">The sequence shown here is derived from an EMBL/GenBank/DDBJ whole genome shotgun (WGS) entry which is preliminary data.</text>
</comment>
<gene>
    <name evidence="7" type="ORF">GCM10010439_31780</name>
</gene>
<name>A0ABN3U9L0_9ACTN</name>
<dbReference type="InterPro" id="IPR036271">
    <property type="entry name" value="Tet_transcr_reg_TetR-rel_C_sf"/>
</dbReference>
<reference evidence="7 8" key="1">
    <citation type="journal article" date="2019" name="Int. J. Syst. Evol. Microbiol.">
        <title>The Global Catalogue of Microorganisms (GCM) 10K type strain sequencing project: providing services to taxonomists for standard genome sequencing and annotation.</title>
        <authorList>
            <consortium name="The Broad Institute Genomics Platform"/>
            <consortium name="The Broad Institute Genome Sequencing Center for Infectious Disease"/>
            <person name="Wu L."/>
            <person name="Ma J."/>
        </authorList>
    </citation>
    <scope>NUCLEOTIDE SEQUENCE [LARGE SCALE GENOMIC DNA]</scope>
    <source>
        <strain evidence="7 8">JCM 8201</strain>
    </source>
</reference>
<dbReference type="PANTHER" id="PTHR30055:SF148">
    <property type="entry name" value="TETR-FAMILY TRANSCRIPTIONAL REGULATOR"/>
    <property type="match status" value="1"/>
</dbReference>
<feature type="compositionally biased region" description="Polar residues" evidence="5">
    <location>
        <begin position="1"/>
        <end position="11"/>
    </location>
</feature>
<dbReference type="SUPFAM" id="SSF48498">
    <property type="entry name" value="Tetracyclin repressor-like, C-terminal domain"/>
    <property type="match status" value="1"/>
</dbReference>
<feature type="DNA-binding region" description="H-T-H motif" evidence="4">
    <location>
        <begin position="48"/>
        <end position="67"/>
    </location>
</feature>
<dbReference type="RefSeq" id="WP_344451154.1">
    <property type="nucleotide sequence ID" value="NZ_BAAATZ010000012.1"/>
</dbReference>
<organism evidence="7 8">
    <name type="scientific">Actinocorallia aurantiaca</name>
    <dbReference type="NCBI Taxonomy" id="46204"/>
    <lineage>
        <taxon>Bacteria</taxon>
        <taxon>Bacillati</taxon>
        <taxon>Actinomycetota</taxon>
        <taxon>Actinomycetes</taxon>
        <taxon>Streptosporangiales</taxon>
        <taxon>Thermomonosporaceae</taxon>
        <taxon>Actinocorallia</taxon>
    </lineage>
</organism>
<keyword evidence="2 4" id="KW-0238">DNA-binding</keyword>
<evidence type="ECO:0000313" key="8">
    <source>
        <dbReference type="Proteomes" id="UP001501842"/>
    </source>
</evidence>
<dbReference type="Pfam" id="PF00440">
    <property type="entry name" value="TetR_N"/>
    <property type="match status" value="1"/>
</dbReference>
<keyword evidence="8" id="KW-1185">Reference proteome</keyword>
<dbReference type="EMBL" id="BAAATZ010000012">
    <property type="protein sequence ID" value="GAA2727038.1"/>
    <property type="molecule type" value="Genomic_DNA"/>
</dbReference>
<protein>
    <submittedName>
        <fullName evidence="7">TetR/AcrR family transcriptional regulator</fullName>
    </submittedName>
</protein>
<dbReference type="PROSITE" id="PS50977">
    <property type="entry name" value="HTH_TETR_2"/>
    <property type="match status" value="1"/>
</dbReference>
<evidence type="ECO:0000313" key="7">
    <source>
        <dbReference type="EMBL" id="GAA2727038.1"/>
    </source>
</evidence>
<dbReference type="InterPro" id="IPR001647">
    <property type="entry name" value="HTH_TetR"/>
</dbReference>
<dbReference type="Pfam" id="PF16859">
    <property type="entry name" value="TetR_C_11"/>
    <property type="match status" value="1"/>
</dbReference>
<proteinExistence type="predicted"/>
<keyword evidence="1" id="KW-0805">Transcription regulation</keyword>
<dbReference type="Gene3D" id="1.10.357.10">
    <property type="entry name" value="Tetracycline Repressor, domain 2"/>
    <property type="match status" value="1"/>
</dbReference>
<dbReference type="Gene3D" id="1.10.10.60">
    <property type="entry name" value="Homeodomain-like"/>
    <property type="match status" value="1"/>
</dbReference>
<feature type="region of interest" description="Disordered" evidence="5">
    <location>
        <begin position="1"/>
        <end position="26"/>
    </location>
</feature>
<dbReference type="InterPro" id="IPR009057">
    <property type="entry name" value="Homeodomain-like_sf"/>
</dbReference>
<evidence type="ECO:0000256" key="2">
    <source>
        <dbReference type="ARBA" id="ARBA00023125"/>
    </source>
</evidence>
<evidence type="ECO:0000256" key="3">
    <source>
        <dbReference type="ARBA" id="ARBA00023163"/>
    </source>
</evidence>
<dbReference type="PANTHER" id="PTHR30055">
    <property type="entry name" value="HTH-TYPE TRANSCRIPTIONAL REGULATOR RUTR"/>
    <property type="match status" value="1"/>
</dbReference>
<evidence type="ECO:0000256" key="1">
    <source>
        <dbReference type="ARBA" id="ARBA00023015"/>
    </source>
</evidence>
<accession>A0ABN3U9L0</accession>
<dbReference type="SUPFAM" id="SSF46689">
    <property type="entry name" value="Homeodomain-like"/>
    <property type="match status" value="1"/>
</dbReference>
<evidence type="ECO:0000256" key="5">
    <source>
        <dbReference type="SAM" id="MobiDB-lite"/>
    </source>
</evidence>
<dbReference type="Proteomes" id="UP001501842">
    <property type="component" value="Unassembled WGS sequence"/>
</dbReference>